<keyword evidence="3" id="KW-1185">Reference proteome</keyword>
<dbReference type="EMBL" id="QLLQ01000002">
    <property type="protein sequence ID" value="RAJ26422.1"/>
    <property type="molecule type" value="Genomic_DNA"/>
</dbReference>
<keyword evidence="1" id="KW-0472">Membrane</keyword>
<accession>A0A327SDG3</accession>
<evidence type="ECO:0000256" key="1">
    <source>
        <dbReference type="SAM" id="Phobius"/>
    </source>
</evidence>
<evidence type="ECO:0000313" key="3">
    <source>
        <dbReference type="Proteomes" id="UP000248987"/>
    </source>
</evidence>
<organism evidence="2 3">
    <name type="scientific">Gelidibacter algens</name>
    <dbReference type="NCBI Taxonomy" id="49280"/>
    <lineage>
        <taxon>Bacteria</taxon>
        <taxon>Pseudomonadati</taxon>
        <taxon>Bacteroidota</taxon>
        <taxon>Flavobacteriia</taxon>
        <taxon>Flavobacteriales</taxon>
        <taxon>Flavobacteriaceae</taxon>
        <taxon>Gelidibacter</taxon>
    </lineage>
</organism>
<dbReference type="Proteomes" id="UP000248987">
    <property type="component" value="Unassembled WGS sequence"/>
</dbReference>
<keyword evidence="1" id="KW-1133">Transmembrane helix</keyword>
<gene>
    <name evidence="2" type="ORF">LX77_00670</name>
</gene>
<comment type="caution">
    <text evidence="2">The sequence shown here is derived from an EMBL/GenBank/DDBJ whole genome shotgun (WGS) entry which is preliminary data.</text>
</comment>
<keyword evidence="1" id="KW-0812">Transmembrane</keyword>
<reference evidence="2 3" key="1">
    <citation type="submission" date="2018-06" db="EMBL/GenBank/DDBJ databases">
        <title>Genomic Encyclopedia of Archaeal and Bacterial Type Strains, Phase II (KMG-II): from individual species to whole genera.</title>
        <authorList>
            <person name="Goeker M."/>
        </authorList>
    </citation>
    <scope>NUCLEOTIDE SEQUENCE [LARGE SCALE GENOMIC DNA]</scope>
    <source>
        <strain evidence="2 3">DSM 12408</strain>
    </source>
</reference>
<feature type="transmembrane region" description="Helical" evidence="1">
    <location>
        <begin position="12"/>
        <end position="31"/>
    </location>
</feature>
<name>A0A327SDG3_9FLAO</name>
<evidence type="ECO:0000313" key="2">
    <source>
        <dbReference type="EMBL" id="RAJ26422.1"/>
    </source>
</evidence>
<sequence>MVLASFRWISPPVPYINLFIIIIIIMKINLLSCDAQRPDRRAISKCIAEFSSSSDEALSNELTDILLEGDAVVIEMKDKNSGSALRAFRKLDLDYEIIE</sequence>
<proteinExistence type="predicted"/>
<protein>
    <submittedName>
        <fullName evidence="2">Uncharacterized protein</fullName>
    </submittedName>
</protein>
<dbReference type="AlphaFoldDB" id="A0A327SDG3"/>